<accession>A0ABD0RC38</accession>
<feature type="non-terminal residue" evidence="1">
    <location>
        <position position="87"/>
    </location>
</feature>
<dbReference type="EMBL" id="JAMKFB020000004">
    <property type="protein sequence ID" value="KAL0195913.1"/>
    <property type="molecule type" value="Genomic_DNA"/>
</dbReference>
<evidence type="ECO:0000313" key="2">
    <source>
        <dbReference type="Proteomes" id="UP001529510"/>
    </source>
</evidence>
<keyword evidence="2" id="KW-1185">Reference proteome</keyword>
<evidence type="ECO:0000313" key="1">
    <source>
        <dbReference type="EMBL" id="KAL0195913.1"/>
    </source>
</evidence>
<dbReference type="AlphaFoldDB" id="A0ABD0RC38"/>
<organism evidence="1 2">
    <name type="scientific">Cirrhinus mrigala</name>
    <name type="common">Mrigala</name>
    <dbReference type="NCBI Taxonomy" id="683832"/>
    <lineage>
        <taxon>Eukaryota</taxon>
        <taxon>Metazoa</taxon>
        <taxon>Chordata</taxon>
        <taxon>Craniata</taxon>
        <taxon>Vertebrata</taxon>
        <taxon>Euteleostomi</taxon>
        <taxon>Actinopterygii</taxon>
        <taxon>Neopterygii</taxon>
        <taxon>Teleostei</taxon>
        <taxon>Ostariophysi</taxon>
        <taxon>Cypriniformes</taxon>
        <taxon>Cyprinidae</taxon>
        <taxon>Labeoninae</taxon>
        <taxon>Labeonini</taxon>
        <taxon>Cirrhinus</taxon>
    </lineage>
</organism>
<name>A0ABD0RC38_CIRMR</name>
<proteinExistence type="predicted"/>
<dbReference type="Proteomes" id="UP001529510">
    <property type="component" value="Unassembled WGS sequence"/>
</dbReference>
<reference evidence="1 2" key="1">
    <citation type="submission" date="2024-05" db="EMBL/GenBank/DDBJ databases">
        <title>Genome sequencing and assembly of Indian major carp, Cirrhinus mrigala (Hamilton, 1822).</title>
        <authorList>
            <person name="Mohindra V."/>
            <person name="Chowdhury L.M."/>
            <person name="Lal K."/>
            <person name="Jena J.K."/>
        </authorList>
    </citation>
    <scope>NUCLEOTIDE SEQUENCE [LARGE SCALE GENOMIC DNA]</scope>
    <source>
        <strain evidence="1">CM1030</strain>
        <tissue evidence="1">Blood</tissue>
    </source>
</reference>
<gene>
    <name evidence="1" type="ORF">M9458_009485</name>
</gene>
<protein>
    <submittedName>
        <fullName evidence="1">Uncharacterized protein</fullName>
    </submittedName>
</protein>
<dbReference type="InterPro" id="IPR006624">
    <property type="entry name" value="Beta-propeller_rpt_TECPR"/>
</dbReference>
<comment type="caution">
    <text evidence="1">The sequence shown here is derived from an EMBL/GenBank/DDBJ whole genome shotgun (WGS) entry which is preliminary data.</text>
</comment>
<sequence>MKHFTVGPAGELAVNLSNSVFKFQSGQFSSIPVTLKQVDAGGDQIIVGVTPLDDIFCLSKDANNIGPTSSFPWVQLSGKLKYYSCGP</sequence>
<dbReference type="Pfam" id="PF19193">
    <property type="entry name" value="Tectonin"/>
    <property type="match status" value="1"/>
</dbReference>